<keyword evidence="4" id="KW-0808">Transferase</keyword>
<evidence type="ECO:0000256" key="3">
    <source>
        <dbReference type="ARBA" id="ARBA00012461"/>
    </source>
</evidence>
<evidence type="ECO:0000256" key="4">
    <source>
        <dbReference type="ARBA" id="ARBA00022679"/>
    </source>
</evidence>
<sequence>MKGIILAGGRATRLRPLTKITSKQLLPVYNKPMIFYPLETLLKAGIKDILIIISPEYAGHFLNLLGSGKEFGAKFTFEIQEEPRGLPDAFIVGEQFIGRDNVTMILGDNIFDDDFSSQIKGFHSGGHVFAKEVADPQRYGVIEFDANNKVTSIIEKPTHPKSNFAMVGIYILDKRASHFAKQCKPSARGELEIPDLINFYKEAGELTVSTIKGIWEDAGTFDSLLRANLYWAKKNKANL</sequence>
<organism evidence="10 11">
    <name type="scientific">Candidatus Roizmanbacteria bacterium RIFCSPLOWO2_01_FULL_41_22</name>
    <dbReference type="NCBI Taxonomy" id="1802067"/>
    <lineage>
        <taxon>Bacteria</taxon>
        <taxon>Candidatus Roizmaniibacteriota</taxon>
    </lineage>
</organism>
<reference evidence="10 11" key="1">
    <citation type="journal article" date="2016" name="Nat. Commun.">
        <title>Thousands of microbial genomes shed light on interconnected biogeochemical processes in an aquifer system.</title>
        <authorList>
            <person name="Anantharaman K."/>
            <person name="Brown C.T."/>
            <person name="Hug L.A."/>
            <person name="Sharon I."/>
            <person name="Castelle C.J."/>
            <person name="Probst A.J."/>
            <person name="Thomas B.C."/>
            <person name="Singh A."/>
            <person name="Wilkins M.J."/>
            <person name="Karaoz U."/>
            <person name="Brodie E.L."/>
            <person name="Williams K.H."/>
            <person name="Hubbard S.S."/>
            <person name="Banfield J.F."/>
        </authorList>
    </citation>
    <scope>NUCLEOTIDE SEQUENCE [LARGE SCALE GENOMIC DNA]</scope>
</reference>
<evidence type="ECO:0000256" key="8">
    <source>
        <dbReference type="ARBA" id="ARBA00049336"/>
    </source>
</evidence>
<dbReference type="AlphaFoldDB" id="A0A1F7JAN9"/>
<accession>A0A1F7JAN9</accession>
<dbReference type="InterPro" id="IPR029044">
    <property type="entry name" value="Nucleotide-diphossugar_trans"/>
</dbReference>
<dbReference type="Gene3D" id="3.90.550.10">
    <property type="entry name" value="Spore Coat Polysaccharide Biosynthesis Protein SpsA, Chain A"/>
    <property type="match status" value="1"/>
</dbReference>
<dbReference type="Pfam" id="PF00483">
    <property type="entry name" value="NTP_transferase"/>
    <property type="match status" value="1"/>
</dbReference>
<keyword evidence="10" id="KW-0167">Capsid protein</keyword>
<evidence type="ECO:0000256" key="6">
    <source>
        <dbReference type="ARBA" id="ARBA00022723"/>
    </source>
</evidence>
<gene>
    <name evidence="10" type="ORF">A2966_02270</name>
</gene>
<dbReference type="PANTHER" id="PTHR43532:SF1">
    <property type="entry name" value="GLUCOSE-1-PHOSPHATE THYMIDYLYLTRANSFERASE 1"/>
    <property type="match status" value="1"/>
</dbReference>
<dbReference type="GO" id="GO:0046872">
    <property type="term" value="F:metal ion binding"/>
    <property type="evidence" value="ECO:0007669"/>
    <property type="project" value="UniProtKB-KW"/>
</dbReference>
<comment type="cofactor">
    <cofactor evidence="1">
        <name>Mg(2+)</name>
        <dbReference type="ChEBI" id="CHEBI:18420"/>
    </cofactor>
</comment>
<dbReference type="EMBL" id="MGAR01000004">
    <property type="protein sequence ID" value="OGK52646.1"/>
    <property type="molecule type" value="Genomic_DNA"/>
</dbReference>
<dbReference type="InterPro" id="IPR005907">
    <property type="entry name" value="G1P_thy_trans_s"/>
</dbReference>
<dbReference type="EC" id="2.7.7.24" evidence="3"/>
<keyword evidence="6" id="KW-0479">Metal-binding</keyword>
<dbReference type="InterPro" id="IPR005835">
    <property type="entry name" value="NTP_transferase_dom"/>
</dbReference>
<name>A0A1F7JAN9_9BACT</name>
<dbReference type="Proteomes" id="UP000176480">
    <property type="component" value="Unassembled WGS sequence"/>
</dbReference>
<comment type="caution">
    <text evidence="10">The sequence shown here is derived from an EMBL/GenBank/DDBJ whole genome shotgun (WGS) entry which is preliminary data.</text>
</comment>
<evidence type="ECO:0000313" key="11">
    <source>
        <dbReference type="Proteomes" id="UP000176480"/>
    </source>
</evidence>
<keyword evidence="5" id="KW-0548">Nucleotidyltransferase</keyword>
<dbReference type="PANTHER" id="PTHR43532">
    <property type="entry name" value="GLUCOSE-1-PHOSPHATE THYMIDYLYLTRANSFERASE"/>
    <property type="match status" value="1"/>
</dbReference>
<keyword evidence="10" id="KW-0946">Virion</keyword>
<comment type="similarity">
    <text evidence="2">Belongs to the glucose-1-phosphate thymidylyltransferase family.</text>
</comment>
<feature type="domain" description="Nucleotidyl transferase" evidence="9">
    <location>
        <begin position="2"/>
        <end position="230"/>
    </location>
</feature>
<evidence type="ECO:0000313" key="10">
    <source>
        <dbReference type="EMBL" id="OGK52646.1"/>
    </source>
</evidence>
<proteinExistence type="inferred from homology"/>
<evidence type="ECO:0000256" key="1">
    <source>
        <dbReference type="ARBA" id="ARBA00001946"/>
    </source>
</evidence>
<evidence type="ECO:0000259" key="9">
    <source>
        <dbReference type="Pfam" id="PF00483"/>
    </source>
</evidence>
<protein>
    <recommendedName>
        <fullName evidence="3">glucose-1-phosphate thymidylyltransferase</fullName>
        <ecNumber evidence="3">2.7.7.24</ecNumber>
    </recommendedName>
</protein>
<keyword evidence="7" id="KW-0460">Magnesium</keyword>
<evidence type="ECO:0000256" key="7">
    <source>
        <dbReference type="ARBA" id="ARBA00022842"/>
    </source>
</evidence>
<dbReference type="STRING" id="1802067.A2966_02270"/>
<dbReference type="SUPFAM" id="SSF53448">
    <property type="entry name" value="Nucleotide-diphospho-sugar transferases"/>
    <property type="match status" value="1"/>
</dbReference>
<evidence type="ECO:0000256" key="2">
    <source>
        <dbReference type="ARBA" id="ARBA00010480"/>
    </source>
</evidence>
<dbReference type="GO" id="GO:0008879">
    <property type="term" value="F:glucose-1-phosphate thymidylyltransferase activity"/>
    <property type="evidence" value="ECO:0007669"/>
    <property type="project" value="UniProtKB-EC"/>
</dbReference>
<comment type="catalytic activity">
    <reaction evidence="8">
        <text>dTTP + alpha-D-glucose 1-phosphate + H(+) = dTDP-alpha-D-glucose + diphosphate</text>
        <dbReference type="Rhea" id="RHEA:15225"/>
        <dbReference type="ChEBI" id="CHEBI:15378"/>
        <dbReference type="ChEBI" id="CHEBI:33019"/>
        <dbReference type="ChEBI" id="CHEBI:37568"/>
        <dbReference type="ChEBI" id="CHEBI:57477"/>
        <dbReference type="ChEBI" id="CHEBI:58601"/>
        <dbReference type="EC" id="2.7.7.24"/>
    </reaction>
</comment>
<evidence type="ECO:0000256" key="5">
    <source>
        <dbReference type="ARBA" id="ARBA00022695"/>
    </source>
</evidence>